<evidence type="ECO:0000256" key="11">
    <source>
        <dbReference type="ARBA" id="ARBA00023277"/>
    </source>
</evidence>
<organism evidence="19 20">
    <name type="scientific">Neonectria ditissima</name>
    <dbReference type="NCBI Taxonomy" id="78410"/>
    <lineage>
        <taxon>Eukaryota</taxon>
        <taxon>Fungi</taxon>
        <taxon>Dikarya</taxon>
        <taxon>Ascomycota</taxon>
        <taxon>Pezizomycotina</taxon>
        <taxon>Sordariomycetes</taxon>
        <taxon>Hypocreomycetidae</taxon>
        <taxon>Hypocreales</taxon>
        <taxon>Nectriaceae</taxon>
        <taxon>Neonectria</taxon>
    </lineage>
</organism>
<evidence type="ECO:0000256" key="13">
    <source>
        <dbReference type="ARBA" id="ARBA00044502"/>
    </source>
</evidence>
<keyword evidence="6" id="KW-0136">Cellulose degradation</keyword>
<comment type="catalytic activity">
    <reaction evidence="14">
        <text>[(1-&gt;4)-beta-D-glucosyl]n+m + reduced acceptor + O2 = 4-dehydro-beta-D-glucosyl-[(1-&gt;4)-beta-D-glucosyl]n-1 + [(1-&gt;4)-beta-D-glucosyl]m + acceptor + H2O.</text>
        <dbReference type="EC" id="1.14.99.56"/>
    </reaction>
</comment>
<keyword evidence="4" id="KW-0479">Metal-binding</keyword>
<reference evidence="19 20" key="1">
    <citation type="submission" date="2015-09" db="EMBL/GenBank/DDBJ databases">
        <title>Draft genome of a European isolate of the apple canker pathogen Neonectria ditissima.</title>
        <authorList>
            <person name="Gomez-Cortecero A."/>
            <person name="Harrison R.J."/>
            <person name="Armitage A.D."/>
        </authorList>
    </citation>
    <scope>NUCLEOTIDE SEQUENCE [LARGE SCALE GENOMIC DNA]</scope>
    <source>
        <strain evidence="19 20">R09/05</strain>
    </source>
</reference>
<dbReference type="GO" id="GO:0030245">
    <property type="term" value="P:cellulose catabolic process"/>
    <property type="evidence" value="ECO:0007669"/>
    <property type="project" value="UniProtKB-KW"/>
</dbReference>
<dbReference type="GO" id="GO:0046872">
    <property type="term" value="F:metal ion binding"/>
    <property type="evidence" value="ECO:0007669"/>
    <property type="project" value="UniProtKB-KW"/>
</dbReference>
<evidence type="ECO:0000256" key="7">
    <source>
        <dbReference type="ARBA" id="ARBA00023002"/>
    </source>
</evidence>
<comment type="similarity">
    <text evidence="13">Belongs to the polysaccharide monooxygenase AA9 family.</text>
</comment>
<feature type="region of interest" description="Disordered" evidence="16">
    <location>
        <begin position="337"/>
        <end position="382"/>
    </location>
</feature>
<dbReference type="EMBL" id="LKCW01000035">
    <property type="protein sequence ID" value="KPM43283.1"/>
    <property type="molecule type" value="Genomic_DNA"/>
</dbReference>
<gene>
    <name evidence="19" type="ORF">AK830_g3262</name>
</gene>
<evidence type="ECO:0000256" key="9">
    <source>
        <dbReference type="ARBA" id="ARBA00023033"/>
    </source>
</evidence>
<dbReference type="Pfam" id="PF03443">
    <property type="entry name" value="AA9"/>
    <property type="match status" value="1"/>
</dbReference>
<evidence type="ECO:0000256" key="17">
    <source>
        <dbReference type="SAM" id="SignalP"/>
    </source>
</evidence>
<keyword evidence="10" id="KW-1015">Disulfide bond</keyword>
<keyword evidence="20" id="KW-1185">Reference proteome</keyword>
<dbReference type="Gene3D" id="2.70.50.70">
    <property type="match status" value="1"/>
</dbReference>
<dbReference type="PANTHER" id="PTHR33353">
    <property type="entry name" value="PUTATIVE (AFU_ORTHOLOGUE AFUA_1G12560)-RELATED"/>
    <property type="match status" value="1"/>
</dbReference>
<dbReference type="CDD" id="cd21175">
    <property type="entry name" value="LPMO_AA9"/>
    <property type="match status" value="1"/>
</dbReference>
<dbReference type="GO" id="GO:0005576">
    <property type="term" value="C:extracellular region"/>
    <property type="evidence" value="ECO:0007669"/>
    <property type="project" value="UniProtKB-SubCell"/>
</dbReference>
<evidence type="ECO:0000256" key="12">
    <source>
        <dbReference type="ARBA" id="ARBA00023326"/>
    </source>
</evidence>
<dbReference type="EC" id="1.14.99.56" evidence="15"/>
<evidence type="ECO:0000256" key="15">
    <source>
        <dbReference type="ARBA" id="ARBA00047174"/>
    </source>
</evidence>
<dbReference type="PANTHER" id="PTHR33353:SF36">
    <property type="entry name" value="ENDO-BETA-1,4-GLUCANASE D"/>
    <property type="match status" value="1"/>
</dbReference>
<proteinExistence type="inferred from homology"/>
<feature type="compositionally biased region" description="Low complexity" evidence="16">
    <location>
        <begin position="337"/>
        <end position="354"/>
    </location>
</feature>
<dbReference type="InterPro" id="IPR049892">
    <property type="entry name" value="AA9"/>
</dbReference>
<evidence type="ECO:0000259" key="18">
    <source>
        <dbReference type="Pfam" id="PF03443"/>
    </source>
</evidence>
<evidence type="ECO:0000256" key="4">
    <source>
        <dbReference type="ARBA" id="ARBA00022723"/>
    </source>
</evidence>
<evidence type="ECO:0000256" key="16">
    <source>
        <dbReference type="SAM" id="MobiDB-lite"/>
    </source>
</evidence>
<evidence type="ECO:0000256" key="6">
    <source>
        <dbReference type="ARBA" id="ARBA00023001"/>
    </source>
</evidence>
<evidence type="ECO:0000256" key="10">
    <source>
        <dbReference type="ARBA" id="ARBA00023157"/>
    </source>
</evidence>
<evidence type="ECO:0000256" key="1">
    <source>
        <dbReference type="ARBA" id="ARBA00001973"/>
    </source>
</evidence>
<evidence type="ECO:0000256" key="5">
    <source>
        <dbReference type="ARBA" id="ARBA00022729"/>
    </source>
</evidence>
<protein>
    <recommendedName>
        <fullName evidence="15">lytic cellulose monooxygenase (C4-dehydrogenating)</fullName>
        <ecNumber evidence="15">1.14.99.56</ecNumber>
    </recommendedName>
</protein>
<sequence length="382" mass="39020">MPSFKTLLPMLAGAATVAAHGHVNNIVINGASYAGYDVFTLPYSSDPPVVVGWAQNATDNGFVAPSAYGDADIICHKNAVNAKGHAAVAAGDSIYLQWDTWPESHKGPVLDYLASCGDAGCETVEKTELKFFKISEKGLIDGTSSPGTYAADELLENGIGWMVQIPTGIKPGFYVLRHEIIALHSGGQEDGAQNYPQCFNLEITGSGSDEPEGVLGTELYSADDAGILFNIYTTLTDYPIPGPTLIAGATEVDQAISSIASSADPTTGTAKATGAASAVKTTAAAATTAAATSAAATAAATTEAAAVTTEAPVASATQAVSESVAPIVIDTTSVEAAAPTATPSATPSSGSGCSSRRKAKRSKKVRQHARDVRSRNVAPIRA</sequence>
<comment type="cofactor">
    <cofactor evidence="1">
        <name>Cu(2+)</name>
        <dbReference type="ChEBI" id="CHEBI:29036"/>
    </cofactor>
</comment>
<keyword evidence="12" id="KW-0624">Polysaccharide degradation</keyword>
<dbReference type="OrthoDB" id="4849160at2759"/>
<keyword evidence="8" id="KW-0186">Copper</keyword>
<evidence type="ECO:0000256" key="2">
    <source>
        <dbReference type="ARBA" id="ARBA00004613"/>
    </source>
</evidence>
<evidence type="ECO:0000256" key="8">
    <source>
        <dbReference type="ARBA" id="ARBA00023008"/>
    </source>
</evidence>
<feature type="domain" description="Auxiliary Activity family 9 catalytic" evidence="18">
    <location>
        <begin position="20"/>
        <end position="235"/>
    </location>
</feature>
<keyword evidence="7" id="KW-0560">Oxidoreductase</keyword>
<accession>A0A0P7BSD6</accession>
<keyword evidence="9" id="KW-0503">Monooxygenase</keyword>
<dbReference type="STRING" id="78410.A0A0P7BSD6"/>
<feature type="chain" id="PRO_5006136155" description="lytic cellulose monooxygenase (C4-dehydrogenating)" evidence="17">
    <location>
        <begin position="20"/>
        <end position="382"/>
    </location>
</feature>
<comment type="caution">
    <text evidence="19">The sequence shown here is derived from an EMBL/GenBank/DDBJ whole genome shotgun (WGS) entry which is preliminary data.</text>
</comment>
<evidence type="ECO:0000256" key="3">
    <source>
        <dbReference type="ARBA" id="ARBA00022525"/>
    </source>
</evidence>
<comment type="subcellular location">
    <subcellularLocation>
        <location evidence="2">Secreted</location>
    </subcellularLocation>
</comment>
<dbReference type="Proteomes" id="UP000050424">
    <property type="component" value="Unassembled WGS sequence"/>
</dbReference>
<evidence type="ECO:0000313" key="19">
    <source>
        <dbReference type="EMBL" id="KPM43283.1"/>
    </source>
</evidence>
<feature type="compositionally biased region" description="Basic residues" evidence="16">
    <location>
        <begin position="355"/>
        <end position="367"/>
    </location>
</feature>
<evidence type="ECO:0000256" key="14">
    <source>
        <dbReference type="ARBA" id="ARBA00045077"/>
    </source>
</evidence>
<dbReference type="GO" id="GO:0004497">
    <property type="term" value="F:monooxygenase activity"/>
    <property type="evidence" value="ECO:0007669"/>
    <property type="project" value="UniProtKB-KW"/>
</dbReference>
<dbReference type="AlphaFoldDB" id="A0A0P7BSD6"/>
<dbReference type="InterPro" id="IPR005103">
    <property type="entry name" value="AA9_LPMO"/>
</dbReference>
<feature type="signal peptide" evidence="17">
    <location>
        <begin position="1"/>
        <end position="19"/>
    </location>
</feature>
<keyword evidence="11" id="KW-0119">Carbohydrate metabolism</keyword>
<evidence type="ECO:0000313" key="20">
    <source>
        <dbReference type="Proteomes" id="UP000050424"/>
    </source>
</evidence>
<name>A0A0P7BSD6_9HYPO</name>
<keyword evidence="5 17" id="KW-0732">Signal</keyword>
<keyword evidence="3" id="KW-0964">Secreted</keyword>